<sequence length="28" mass="3179">VPYVIGMRNKVGVPHSYEDRKDDFGVSI</sequence>
<comment type="caution">
    <text evidence="1">The sequence shown here is derived from an EMBL/GenBank/DDBJ whole genome shotgun (WGS) entry which is preliminary data.</text>
</comment>
<evidence type="ECO:0000313" key="2">
    <source>
        <dbReference type="Proteomes" id="UP000265520"/>
    </source>
</evidence>
<proteinExistence type="predicted"/>
<name>A0A392QY85_9FABA</name>
<protein>
    <submittedName>
        <fullName evidence="1">Uncharacterized protein</fullName>
    </submittedName>
</protein>
<dbReference type="EMBL" id="LXQA010168343">
    <property type="protein sequence ID" value="MCI28832.1"/>
    <property type="molecule type" value="Genomic_DNA"/>
</dbReference>
<organism evidence="1 2">
    <name type="scientific">Trifolium medium</name>
    <dbReference type="NCBI Taxonomy" id="97028"/>
    <lineage>
        <taxon>Eukaryota</taxon>
        <taxon>Viridiplantae</taxon>
        <taxon>Streptophyta</taxon>
        <taxon>Embryophyta</taxon>
        <taxon>Tracheophyta</taxon>
        <taxon>Spermatophyta</taxon>
        <taxon>Magnoliopsida</taxon>
        <taxon>eudicotyledons</taxon>
        <taxon>Gunneridae</taxon>
        <taxon>Pentapetalae</taxon>
        <taxon>rosids</taxon>
        <taxon>fabids</taxon>
        <taxon>Fabales</taxon>
        <taxon>Fabaceae</taxon>
        <taxon>Papilionoideae</taxon>
        <taxon>50 kb inversion clade</taxon>
        <taxon>NPAAA clade</taxon>
        <taxon>Hologalegina</taxon>
        <taxon>IRL clade</taxon>
        <taxon>Trifolieae</taxon>
        <taxon>Trifolium</taxon>
    </lineage>
</organism>
<accession>A0A392QY85</accession>
<reference evidence="1 2" key="1">
    <citation type="journal article" date="2018" name="Front. Plant Sci.">
        <title>Red Clover (Trifolium pratense) and Zigzag Clover (T. medium) - A Picture of Genomic Similarities and Differences.</title>
        <authorList>
            <person name="Dluhosova J."/>
            <person name="Istvanek J."/>
            <person name="Nedelnik J."/>
            <person name="Repkova J."/>
        </authorList>
    </citation>
    <scope>NUCLEOTIDE SEQUENCE [LARGE SCALE GENOMIC DNA]</scope>
    <source>
        <strain evidence="2">cv. 10/8</strain>
        <tissue evidence="1">Leaf</tissue>
    </source>
</reference>
<keyword evidence="2" id="KW-1185">Reference proteome</keyword>
<feature type="non-terminal residue" evidence="1">
    <location>
        <position position="1"/>
    </location>
</feature>
<dbReference type="AlphaFoldDB" id="A0A392QY85"/>
<dbReference type="Proteomes" id="UP000265520">
    <property type="component" value="Unassembled WGS sequence"/>
</dbReference>
<evidence type="ECO:0000313" key="1">
    <source>
        <dbReference type="EMBL" id="MCI28832.1"/>
    </source>
</evidence>